<dbReference type="PANTHER" id="PTHR31234">
    <property type="entry name" value="LATE EMBRYOGENESIS ABUNDANT (LEA) HYDROXYPROLINE-RICH GLYCOPROTEIN FAMILY"/>
    <property type="match status" value="1"/>
</dbReference>
<dbReference type="GO" id="GO:0098542">
    <property type="term" value="P:defense response to other organism"/>
    <property type="evidence" value="ECO:0007669"/>
    <property type="project" value="InterPro"/>
</dbReference>
<keyword evidence="3" id="KW-1133">Transmembrane helix</keyword>
<dbReference type="GO" id="GO:0005886">
    <property type="term" value="C:plasma membrane"/>
    <property type="evidence" value="ECO:0007669"/>
    <property type="project" value="TreeGrafter"/>
</dbReference>
<accession>A0AAD8HJY9</accession>
<gene>
    <name evidence="4" type="ORF">POM88_033785</name>
</gene>
<evidence type="ECO:0000313" key="4">
    <source>
        <dbReference type="EMBL" id="KAK1367693.1"/>
    </source>
</evidence>
<keyword evidence="5" id="KW-1185">Reference proteome</keyword>
<feature type="transmembrane region" description="Helical" evidence="3">
    <location>
        <begin position="12"/>
        <end position="44"/>
    </location>
</feature>
<dbReference type="EMBL" id="JAUIZM010000008">
    <property type="protein sequence ID" value="KAK1367693.1"/>
    <property type="molecule type" value="Genomic_DNA"/>
</dbReference>
<proteinExistence type="predicted"/>
<comment type="caution">
    <text evidence="4">The sequence shown here is derived from an EMBL/GenBank/DDBJ whole genome shotgun (WGS) entry which is preliminary data.</text>
</comment>
<keyword evidence="3" id="KW-0812">Transmembrane</keyword>
<evidence type="ECO:0000256" key="1">
    <source>
        <dbReference type="ARBA" id="ARBA00004370"/>
    </source>
</evidence>
<name>A0AAD8HJY9_9APIA</name>
<reference evidence="4" key="2">
    <citation type="submission" date="2023-05" db="EMBL/GenBank/DDBJ databases">
        <authorList>
            <person name="Schelkunov M.I."/>
        </authorList>
    </citation>
    <scope>NUCLEOTIDE SEQUENCE</scope>
    <source>
        <strain evidence="4">Hsosn_3</strain>
        <tissue evidence="4">Leaf</tissue>
    </source>
</reference>
<dbReference type="Proteomes" id="UP001237642">
    <property type="component" value="Unassembled WGS sequence"/>
</dbReference>
<comment type="subcellular location">
    <subcellularLocation>
        <location evidence="1">Membrane</location>
    </subcellularLocation>
</comment>
<evidence type="ECO:0000313" key="5">
    <source>
        <dbReference type="Proteomes" id="UP001237642"/>
    </source>
</evidence>
<evidence type="ECO:0008006" key="6">
    <source>
        <dbReference type="Google" id="ProtNLM"/>
    </source>
</evidence>
<evidence type="ECO:0000256" key="3">
    <source>
        <dbReference type="SAM" id="Phobius"/>
    </source>
</evidence>
<dbReference type="InterPro" id="IPR044839">
    <property type="entry name" value="NDR1-like"/>
</dbReference>
<dbReference type="PANTHER" id="PTHR31234:SF66">
    <property type="entry name" value="LATE EMBRYOGENESIS ABUNDANT PROTEIN"/>
    <property type="match status" value="1"/>
</dbReference>
<keyword evidence="2 3" id="KW-0472">Membrane</keyword>
<dbReference type="AlphaFoldDB" id="A0AAD8HJY9"/>
<sequence length="200" mass="22542">MPKPALGPQRRTNAIIWFAAIFCAIVAIAVVAIGLFVIISYLVIHPTTPTVSVSYANLDKFNYNQLGILDVQVRIVIKAKNGNVKNHAEFYGLVLALNFHGLPVAKLVNKPFNVKKNDSREFVYEVKADQIPLRSVYRDYVQSSLTKNEVSFEMKGKVKTRWRVWVVGSVKFSLNMDCDLQFFMPNGSFTYRSPCSSKSS</sequence>
<reference evidence="4" key="1">
    <citation type="submission" date="2023-02" db="EMBL/GenBank/DDBJ databases">
        <title>Genome of toxic invasive species Heracleum sosnowskyi carries increased number of genes despite the absence of recent whole-genome duplications.</title>
        <authorList>
            <person name="Schelkunov M."/>
            <person name="Shtratnikova V."/>
            <person name="Makarenko M."/>
            <person name="Klepikova A."/>
            <person name="Omelchenko D."/>
            <person name="Novikova G."/>
            <person name="Obukhova E."/>
            <person name="Bogdanov V."/>
            <person name="Penin A."/>
            <person name="Logacheva M."/>
        </authorList>
    </citation>
    <scope>NUCLEOTIDE SEQUENCE</scope>
    <source>
        <strain evidence="4">Hsosn_3</strain>
        <tissue evidence="4">Leaf</tissue>
    </source>
</reference>
<evidence type="ECO:0000256" key="2">
    <source>
        <dbReference type="ARBA" id="ARBA00023136"/>
    </source>
</evidence>
<organism evidence="4 5">
    <name type="scientific">Heracleum sosnowskyi</name>
    <dbReference type="NCBI Taxonomy" id="360622"/>
    <lineage>
        <taxon>Eukaryota</taxon>
        <taxon>Viridiplantae</taxon>
        <taxon>Streptophyta</taxon>
        <taxon>Embryophyta</taxon>
        <taxon>Tracheophyta</taxon>
        <taxon>Spermatophyta</taxon>
        <taxon>Magnoliopsida</taxon>
        <taxon>eudicotyledons</taxon>
        <taxon>Gunneridae</taxon>
        <taxon>Pentapetalae</taxon>
        <taxon>asterids</taxon>
        <taxon>campanulids</taxon>
        <taxon>Apiales</taxon>
        <taxon>Apiaceae</taxon>
        <taxon>Apioideae</taxon>
        <taxon>apioid superclade</taxon>
        <taxon>Tordylieae</taxon>
        <taxon>Tordyliinae</taxon>
        <taxon>Heracleum</taxon>
    </lineage>
</organism>
<dbReference type="SUPFAM" id="SSF117070">
    <property type="entry name" value="LEA14-like"/>
    <property type="match status" value="1"/>
</dbReference>
<protein>
    <recommendedName>
        <fullName evidence="6">Late embryogenesis abundant protein LEA-2 subgroup domain-containing protein</fullName>
    </recommendedName>
</protein>